<evidence type="ECO:0000256" key="4">
    <source>
        <dbReference type="ARBA" id="ARBA00022989"/>
    </source>
</evidence>
<comment type="subcellular location">
    <subcellularLocation>
        <location evidence="1">Membrane</location>
        <topology evidence="1">Multi-pass membrane protein</topology>
    </subcellularLocation>
</comment>
<protein>
    <recommendedName>
        <fullName evidence="9">Iron permease</fullName>
    </recommendedName>
</protein>
<feature type="transmembrane region" description="Helical" evidence="6">
    <location>
        <begin position="64"/>
        <end position="84"/>
    </location>
</feature>
<evidence type="ECO:0000313" key="8">
    <source>
        <dbReference type="Proteomes" id="UP000256650"/>
    </source>
</evidence>
<dbReference type="AlphaFoldDB" id="A0A3D8I8L3"/>
<organism evidence="7 8">
    <name type="scientific">Helicobacter ganmani</name>
    <dbReference type="NCBI Taxonomy" id="60246"/>
    <lineage>
        <taxon>Bacteria</taxon>
        <taxon>Pseudomonadati</taxon>
        <taxon>Campylobacterota</taxon>
        <taxon>Epsilonproteobacteria</taxon>
        <taxon>Campylobacterales</taxon>
        <taxon>Helicobacteraceae</taxon>
        <taxon>Helicobacter</taxon>
    </lineage>
</organism>
<dbReference type="RefSeq" id="WP_115552307.1">
    <property type="nucleotide sequence ID" value="NZ_CAQJPM010000111.1"/>
</dbReference>
<evidence type="ECO:0000256" key="5">
    <source>
        <dbReference type="ARBA" id="ARBA00023136"/>
    </source>
</evidence>
<evidence type="ECO:0000256" key="1">
    <source>
        <dbReference type="ARBA" id="ARBA00004141"/>
    </source>
</evidence>
<evidence type="ECO:0000256" key="6">
    <source>
        <dbReference type="SAM" id="Phobius"/>
    </source>
</evidence>
<dbReference type="GO" id="GO:0015093">
    <property type="term" value="F:ferrous iron transmembrane transporter activity"/>
    <property type="evidence" value="ECO:0007669"/>
    <property type="project" value="TreeGrafter"/>
</dbReference>
<sequence>MLREGVEALLIIMVLLAALQAANQTRGQHWVIGGASLGVVFSIVVALALVQLFPLAAAGTNREILEGAAGIAAVIVMIFVGAWLHSKASLTGWQAYIKSKMGQALAQGSLIGLGGLAFLSGWSGNIGVILIAYLMKIFAQKLPIHLMFRVMNWLIYALGFKILGVSVYVLCATIRYFTPS</sequence>
<proteinExistence type="inferred from homology"/>
<comment type="similarity">
    <text evidence="2">Belongs to the oxidase-dependent Fe transporter (OFeT) (TC 9.A.10.1) family.</text>
</comment>
<dbReference type="InterPro" id="IPR004923">
    <property type="entry name" value="FTR1/Fip1/EfeU"/>
</dbReference>
<dbReference type="Proteomes" id="UP000256650">
    <property type="component" value="Unassembled WGS sequence"/>
</dbReference>
<evidence type="ECO:0008006" key="9">
    <source>
        <dbReference type="Google" id="ProtNLM"/>
    </source>
</evidence>
<comment type="caution">
    <text evidence="7">The sequence shown here is derived from an EMBL/GenBank/DDBJ whole genome shotgun (WGS) entry which is preliminary data.</text>
</comment>
<keyword evidence="3 6" id="KW-0812">Transmembrane</keyword>
<dbReference type="GeneID" id="82536460"/>
<feature type="transmembrane region" description="Helical" evidence="6">
    <location>
        <begin position="153"/>
        <end position="177"/>
    </location>
</feature>
<gene>
    <name evidence="7" type="ORF">CQA43_09225</name>
</gene>
<name>A0A3D8I8L3_9HELI</name>
<feature type="transmembrane region" description="Helical" evidence="6">
    <location>
        <begin position="104"/>
        <end position="133"/>
    </location>
</feature>
<keyword evidence="8" id="KW-1185">Reference proteome</keyword>
<keyword evidence="4 6" id="KW-1133">Transmembrane helix</keyword>
<dbReference type="PANTHER" id="PTHR31632">
    <property type="entry name" value="IRON TRANSPORTER FTH1"/>
    <property type="match status" value="1"/>
</dbReference>
<evidence type="ECO:0000256" key="3">
    <source>
        <dbReference type="ARBA" id="ARBA00022692"/>
    </source>
</evidence>
<keyword evidence="5 6" id="KW-0472">Membrane</keyword>
<dbReference type="GO" id="GO:0033573">
    <property type="term" value="C:high-affinity iron permease complex"/>
    <property type="evidence" value="ECO:0007669"/>
    <property type="project" value="InterPro"/>
</dbReference>
<feature type="transmembrane region" description="Helical" evidence="6">
    <location>
        <begin position="37"/>
        <end position="57"/>
    </location>
</feature>
<reference evidence="7 8" key="1">
    <citation type="submission" date="2018-04" db="EMBL/GenBank/DDBJ databases">
        <title>Novel Campyloabacter and Helicobacter Species and Strains.</title>
        <authorList>
            <person name="Mannion A.J."/>
            <person name="Shen Z."/>
            <person name="Fox J.G."/>
        </authorList>
    </citation>
    <scope>NUCLEOTIDE SEQUENCE [LARGE SCALE GENOMIC DNA]</scope>
    <source>
        <strain evidence="7 8">MIT 99-5101</strain>
    </source>
</reference>
<dbReference type="Pfam" id="PF03239">
    <property type="entry name" value="FTR1"/>
    <property type="match status" value="1"/>
</dbReference>
<evidence type="ECO:0000256" key="2">
    <source>
        <dbReference type="ARBA" id="ARBA00008333"/>
    </source>
</evidence>
<accession>A0A3D8I8L3</accession>
<dbReference type="PANTHER" id="PTHR31632:SF2">
    <property type="entry name" value="PLASMA MEMBRANE IRON PERMEASE"/>
    <property type="match status" value="1"/>
</dbReference>
<dbReference type="EMBL" id="NXLS01000017">
    <property type="protein sequence ID" value="RDU61503.1"/>
    <property type="molecule type" value="Genomic_DNA"/>
</dbReference>
<evidence type="ECO:0000313" key="7">
    <source>
        <dbReference type="EMBL" id="RDU61503.1"/>
    </source>
</evidence>